<reference evidence="2 3" key="1">
    <citation type="submission" date="2014-04" db="EMBL/GenBank/DDBJ databases">
        <authorList>
            <consortium name="DOE Joint Genome Institute"/>
            <person name="Kuo A."/>
            <person name="Kohler A."/>
            <person name="Nagy L.G."/>
            <person name="Floudas D."/>
            <person name="Copeland A."/>
            <person name="Barry K.W."/>
            <person name="Cichocki N."/>
            <person name="Veneault-Fourrey C."/>
            <person name="LaButti K."/>
            <person name="Lindquist E.A."/>
            <person name="Lipzen A."/>
            <person name="Lundell T."/>
            <person name="Morin E."/>
            <person name="Murat C."/>
            <person name="Sun H."/>
            <person name="Tunlid A."/>
            <person name="Henrissat B."/>
            <person name="Grigoriev I.V."/>
            <person name="Hibbett D.S."/>
            <person name="Martin F."/>
            <person name="Nordberg H.P."/>
            <person name="Cantor M.N."/>
            <person name="Hua S.X."/>
        </authorList>
    </citation>
    <scope>NUCLEOTIDE SEQUENCE [LARGE SCALE GENOMIC DNA]</scope>
    <source>
        <strain evidence="2 3">Foug A</strain>
    </source>
</reference>
<feature type="region of interest" description="Disordered" evidence="1">
    <location>
        <begin position="114"/>
        <end position="136"/>
    </location>
</feature>
<evidence type="ECO:0000313" key="2">
    <source>
        <dbReference type="EMBL" id="KIM54744.1"/>
    </source>
</evidence>
<dbReference type="InParanoid" id="A0A0C3DEE1"/>
<name>A0A0C3DEE1_9AGAM</name>
<organism evidence="2 3">
    <name type="scientific">Scleroderma citrinum Foug A</name>
    <dbReference type="NCBI Taxonomy" id="1036808"/>
    <lineage>
        <taxon>Eukaryota</taxon>
        <taxon>Fungi</taxon>
        <taxon>Dikarya</taxon>
        <taxon>Basidiomycota</taxon>
        <taxon>Agaricomycotina</taxon>
        <taxon>Agaricomycetes</taxon>
        <taxon>Agaricomycetidae</taxon>
        <taxon>Boletales</taxon>
        <taxon>Sclerodermatineae</taxon>
        <taxon>Sclerodermataceae</taxon>
        <taxon>Scleroderma</taxon>
    </lineage>
</organism>
<dbReference type="EMBL" id="KN822148">
    <property type="protein sequence ID" value="KIM54744.1"/>
    <property type="molecule type" value="Genomic_DNA"/>
</dbReference>
<gene>
    <name evidence="2" type="ORF">SCLCIDRAFT_1221762</name>
</gene>
<dbReference type="Proteomes" id="UP000053989">
    <property type="component" value="Unassembled WGS sequence"/>
</dbReference>
<feature type="compositionally biased region" description="Basic residues" evidence="1">
    <location>
        <begin position="126"/>
        <end position="136"/>
    </location>
</feature>
<dbReference type="HOGENOM" id="CLU_1876644_0_0_1"/>
<dbReference type="AlphaFoldDB" id="A0A0C3DEE1"/>
<accession>A0A0C3DEE1</accession>
<evidence type="ECO:0000313" key="3">
    <source>
        <dbReference type="Proteomes" id="UP000053989"/>
    </source>
</evidence>
<proteinExistence type="predicted"/>
<sequence>MIAHSTPATYATPDVQSFPCVIEVYQAEKVNMDERLPIFARPPVDKRKAQIPTLLESEKRRKADFDAWIQQTGKEFKARRMQVKRRRTENWVVHNANYATIQWRRSGKRYLRRIPRSRRHGELRVGSHRKERKGSS</sequence>
<protein>
    <submittedName>
        <fullName evidence="2">Uncharacterized protein</fullName>
    </submittedName>
</protein>
<keyword evidence="3" id="KW-1185">Reference proteome</keyword>
<evidence type="ECO:0000256" key="1">
    <source>
        <dbReference type="SAM" id="MobiDB-lite"/>
    </source>
</evidence>
<reference evidence="3" key="2">
    <citation type="submission" date="2015-01" db="EMBL/GenBank/DDBJ databases">
        <title>Evolutionary Origins and Diversification of the Mycorrhizal Mutualists.</title>
        <authorList>
            <consortium name="DOE Joint Genome Institute"/>
            <consortium name="Mycorrhizal Genomics Consortium"/>
            <person name="Kohler A."/>
            <person name="Kuo A."/>
            <person name="Nagy L.G."/>
            <person name="Floudas D."/>
            <person name="Copeland A."/>
            <person name="Barry K.W."/>
            <person name="Cichocki N."/>
            <person name="Veneault-Fourrey C."/>
            <person name="LaButti K."/>
            <person name="Lindquist E.A."/>
            <person name="Lipzen A."/>
            <person name="Lundell T."/>
            <person name="Morin E."/>
            <person name="Murat C."/>
            <person name="Riley R."/>
            <person name="Ohm R."/>
            <person name="Sun H."/>
            <person name="Tunlid A."/>
            <person name="Henrissat B."/>
            <person name="Grigoriev I.V."/>
            <person name="Hibbett D.S."/>
            <person name="Martin F."/>
        </authorList>
    </citation>
    <scope>NUCLEOTIDE SEQUENCE [LARGE SCALE GENOMIC DNA]</scope>
    <source>
        <strain evidence="3">Foug A</strain>
    </source>
</reference>